<organism evidence="2 3">
    <name type="scientific">Teladorsagia circumcincta</name>
    <name type="common">Brown stomach worm</name>
    <name type="synonym">Ostertagia circumcincta</name>
    <dbReference type="NCBI Taxonomy" id="45464"/>
    <lineage>
        <taxon>Eukaryota</taxon>
        <taxon>Metazoa</taxon>
        <taxon>Ecdysozoa</taxon>
        <taxon>Nematoda</taxon>
        <taxon>Chromadorea</taxon>
        <taxon>Rhabditida</taxon>
        <taxon>Rhabditina</taxon>
        <taxon>Rhabditomorpha</taxon>
        <taxon>Strongyloidea</taxon>
        <taxon>Trichostrongylidae</taxon>
        <taxon>Teladorsagia</taxon>
    </lineage>
</organism>
<evidence type="ECO:0000313" key="3">
    <source>
        <dbReference type="Proteomes" id="UP000230423"/>
    </source>
</evidence>
<sequence>MEPLHCTREEQQYPFVGGVYEGRTENKNLNGYLSPPVRVRVRPSAFFSNMSSAQQTVIDLEAKKTELRMKQAFFDTLLEDGDAAISRAQRELDQSREKLATLLATYDEVKQIWDTELMSSAPLLLRVGGALHSLLETKNRSKLRPESNFPPCNFFARV</sequence>
<proteinExistence type="predicted"/>
<protein>
    <submittedName>
        <fullName evidence="2">Uncharacterized protein</fullName>
    </submittedName>
</protein>
<keyword evidence="3" id="KW-1185">Reference proteome</keyword>
<dbReference type="AlphaFoldDB" id="A0A2G9TM11"/>
<keyword evidence="1" id="KW-0175">Coiled coil</keyword>
<reference evidence="2 3" key="1">
    <citation type="submission" date="2015-09" db="EMBL/GenBank/DDBJ databases">
        <title>Draft genome of the parasitic nematode Teladorsagia circumcincta isolate WARC Sus (inbred).</title>
        <authorList>
            <person name="Mitreva M."/>
        </authorList>
    </citation>
    <scope>NUCLEOTIDE SEQUENCE [LARGE SCALE GENOMIC DNA]</scope>
    <source>
        <strain evidence="2 3">S</strain>
    </source>
</reference>
<gene>
    <name evidence="2" type="ORF">TELCIR_19515</name>
</gene>
<accession>A0A2G9TM11</accession>
<feature type="coiled-coil region" evidence="1">
    <location>
        <begin position="50"/>
        <end position="112"/>
    </location>
</feature>
<evidence type="ECO:0000313" key="2">
    <source>
        <dbReference type="EMBL" id="PIO59034.1"/>
    </source>
</evidence>
<name>A0A2G9TM11_TELCI</name>
<evidence type="ECO:0000256" key="1">
    <source>
        <dbReference type="SAM" id="Coils"/>
    </source>
</evidence>
<dbReference type="EMBL" id="KZ359031">
    <property type="protein sequence ID" value="PIO59034.1"/>
    <property type="molecule type" value="Genomic_DNA"/>
</dbReference>
<dbReference type="Proteomes" id="UP000230423">
    <property type="component" value="Unassembled WGS sequence"/>
</dbReference>